<dbReference type="Proteomes" id="UP000184356">
    <property type="component" value="Unassembled WGS sequence"/>
</dbReference>
<keyword evidence="3" id="KW-1185">Reference proteome</keyword>
<name>A0A1L9SYJ8_9EURO</name>
<evidence type="ECO:0000256" key="1">
    <source>
        <dbReference type="SAM" id="MobiDB-lite"/>
    </source>
</evidence>
<dbReference type="EMBL" id="KV878603">
    <property type="protein sequence ID" value="OJJ52304.1"/>
    <property type="molecule type" value="Genomic_DNA"/>
</dbReference>
<reference evidence="3" key="1">
    <citation type="journal article" date="2017" name="Genome Biol.">
        <title>Comparative genomics reveals high biological diversity and specific adaptations in the industrially and medically important fungal genus Aspergillus.</title>
        <authorList>
            <person name="de Vries R.P."/>
            <person name="Riley R."/>
            <person name="Wiebenga A."/>
            <person name="Aguilar-Osorio G."/>
            <person name="Amillis S."/>
            <person name="Uchima C.A."/>
            <person name="Anderluh G."/>
            <person name="Asadollahi M."/>
            <person name="Askin M."/>
            <person name="Barry K."/>
            <person name="Battaglia E."/>
            <person name="Bayram O."/>
            <person name="Benocci T."/>
            <person name="Braus-Stromeyer S.A."/>
            <person name="Caldana C."/>
            <person name="Canovas D."/>
            <person name="Cerqueira G.C."/>
            <person name="Chen F."/>
            <person name="Chen W."/>
            <person name="Choi C."/>
            <person name="Clum A."/>
            <person name="Dos Santos R.A."/>
            <person name="Damasio A.R."/>
            <person name="Diallinas G."/>
            <person name="Emri T."/>
            <person name="Fekete E."/>
            <person name="Flipphi M."/>
            <person name="Freyberg S."/>
            <person name="Gallo A."/>
            <person name="Gournas C."/>
            <person name="Habgood R."/>
            <person name="Hainaut M."/>
            <person name="Harispe M.L."/>
            <person name="Henrissat B."/>
            <person name="Hilden K.S."/>
            <person name="Hope R."/>
            <person name="Hossain A."/>
            <person name="Karabika E."/>
            <person name="Karaffa L."/>
            <person name="Karanyi Z."/>
            <person name="Krasevec N."/>
            <person name="Kuo A."/>
            <person name="Kusch H."/>
            <person name="LaButti K."/>
            <person name="Lagendijk E.L."/>
            <person name="Lapidus A."/>
            <person name="Levasseur A."/>
            <person name="Lindquist E."/>
            <person name="Lipzen A."/>
            <person name="Logrieco A.F."/>
            <person name="MacCabe A."/>
            <person name="Maekelae M.R."/>
            <person name="Malavazi I."/>
            <person name="Melin P."/>
            <person name="Meyer V."/>
            <person name="Mielnichuk N."/>
            <person name="Miskei M."/>
            <person name="Molnar A.P."/>
            <person name="Mule G."/>
            <person name="Ngan C.Y."/>
            <person name="Orejas M."/>
            <person name="Orosz E."/>
            <person name="Ouedraogo J.P."/>
            <person name="Overkamp K.M."/>
            <person name="Park H.-S."/>
            <person name="Perrone G."/>
            <person name="Piumi F."/>
            <person name="Punt P.J."/>
            <person name="Ram A.F."/>
            <person name="Ramon A."/>
            <person name="Rauscher S."/>
            <person name="Record E."/>
            <person name="Riano-Pachon D.M."/>
            <person name="Robert V."/>
            <person name="Roehrig J."/>
            <person name="Ruller R."/>
            <person name="Salamov A."/>
            <person name="Salih N.S."/>
            <person name="Samson R.A."/>
            <person name="Sandor E."/>
            <person name="Sanguinetti M."/>
            <person name="Schuetze T."/>
            <person name="Sepcic K."/>
            <person name="Shelest E."/>
            <person name="Sherlock G."/>
            <person name="Sophianopoulou V."/>
            <person name="Squina F.M."/>
            <person name="Sun H."/>
            <person name="Susca A."/>
            <person name="Todd R.B."/>
            <person name="Tsang A."/>
            <person name="Unkles S.E."/>
            <person name="van de Wiele N."/>
            <person name="van Rossen-Uffink D."/>
            <person name="Oliveira J.V."/>
            <person name="Vesth T.C."/>
            <person name="Visser J."/>
            <person name="Yu J.-H."/>
            <person name="Zhou M."/>
            <person name="Andersen M.R."/>
            <person name="Archer D.B."/>
            <person name="Baker S.E."/>
            <person name="Benoit I."/>
            <person name="Brakhage A.A."/>
            <person name="Braus G.H."/>
            <person name="Fischer R."/>
            <person name="Frisvad J.C."/>
            <person name="Goldman G.H."/>
            <person name="Houbraken J."/>
            <person name="Oakley B."/>
            <person name="Pocsi I."/>
            <person name="Scazzocchio C."/>
            <person name="Seiboth B."/>
            <person name="vanKuyk P.A."/>
            <person name="Wortman J."/>
            <person name="Dyer P.S."/>
            <person name="Grigoriev I.V."/>
        </authorList>
    </citation>
    <scope>NUCLEOTIDE SEQUENCE [LARGE SCALE GENOMIC DNA]</scope>
    <source>
        <strain evidence="3">CBS 593.65</strain>
    </source>
</reference>
<dbReference type="AlphaFoldDB" id="A0A1L9SYJ8"/>
<evidence type="ECO:0000313" key="3">
    <source>
        <dbReference type="Proteomes" id="UP000184356"/>
    </source>
</evidence>
<sequence length="51" mass="5576">MNGVLADHPDHPLTRDQGERRATLPPLLTHSPHKLTSPTQVARLQGGTGHY</sequence>
<feature type="compositionally biased region" description="Basic and acidic residues" evidence="1">
    <location>
        <begin position="7"/>
        <end position="22"/>
    </location>
</feature>
<organism evidence="2 3">
    <name type="scientific">Aspergillus sydowii CBS 593.65</name>
    <dbReference type="NCBI Taxonomy" id="1036612"/>
    <lineage>
        <taxon>Eukaryota</taxon>
        <taxon>Fungi</taxon>
        <taxon>Dikarya</taxon>
        <taxon>Ascomycota</taxon>
        <taxon>Pezizomycotina</taxon>
        <taxon>Eurotiomycetes</taxon>
        <taxon>Eurotiomycetidae</taxon>
        <taxon>Eurotiales</taxon>
        <taxon>Aspergillaceae</taxon>
        <taxon>Aspergillus</taxon>
        <taxon>Aspergillus subgen. Nidulantes</taxon>
    </lineage>
</organism>
<feature type="region of interest" description="Disordered" evidence="1">
    <location>
        <begin position="1"/>
        <end position="51"/>
    </location>
</feature>
<evidence type="ECO:0000313" key="2">
    <source>
        <dbReference type="EMBL" id="OJJ52304.1"/>
    </source>
</evidence>
<accession>A0A1L9SYJ8</accession>
<dbReference type="RefSeq" id="XP_040696110.1">
    <property type="nucleotide sequence ID" value="XM_040848451.1"/>
</dbReference>
<dbReference type="GeneID" id="63764524"/>
<proteinExistence type="predicted"/>
<gene>
    <name evidence="2" type="ORF">ASPSYDRAFT_52230</name>
</gene>
<dbReference type="VEuPathDB" id="FungiDB:ASPSYDRAFT_52230"/>
<protein>
    <submittedName>
        <fullName evidence="2">Uncharacterized protein</fullName>
    </submittedName>
</protein>